<dbReference type="AlphaFoldDB" id="A0A0A9BQW6"/>
<name>A0A0A9BQW6_ARUDO</name>
<proteinExistence type="predicted"/>
<reference evidence="1" key="2">
    <citation type="journal article" date="2015" name="Data Brief">
        <title>Shoot transcriptome of the giant reed, Arundo donax.</title>
        <authorList>
            <person name="Barrero R.A."/>
            <person name="Guerrero F.D."/>
            <person name="Moolhuijzen P."/>
            <person name="Goolsby J.A."/>
            <person name="Tidwell J."/>
            <person name="Bellgard S.E."/>
            <person name="Bellgard M.I."/>
        </authorList>
    </citation>
    <scope>NUCLEOTIDE SEQUENCE</scope>
    <source>
        <tissue evidence="1">Shoot tissue taken approximately 20 cm above the soil surface</tissue>
    </source>
</reference>
<dbReference type="EMBL" id="GBRH01236263">
    <property type="protein sequence ID" value="JAD61632.1"/>
    <property type="molecule type" value="Transcribed_RNA"/>
</dbReference>
<protein>
    <submittedName>
        <fullName evidence="1">Uncharacterized protein</fullName>
    </submittedName>
</protein>
<sequence length="28" mass="3259">MNNHMQTEYCLISKFLIVLLFGSRICSP</sequence>
<reference evidence="1" key="1">
    <citation type="submission" date="2014-09" db="EMBL/GenBank/DDBJ databases">
        <authorList>
            <person name="Magalhaes I.L.F."/>
            <person name="Oliveira U."/>
            <person name="Santos F.R."/>
            <person name="Vidigal T.H.D.A."/>
            <person name="Brescovit A.D."/>
            <person name="Santos A.J."/>
        </authorList>
    </citation>
    <scope>NUCLEOTIDE SEQUENCE</scope>
    <source>
        <tissue evidence="1">Shoot tissue taken approximately 20 cm above the soil surface</tissue>
    </source>
</reference>
<accession>A0A0A9BQW6</accession>
<organism evidence="1">
    <name type="scientific">Arundo donax</name>
    <name type="common">Giant reed</name>
    <name type="synonym">Donax arundinaceus</name>
    <dbReference type="NCBI Taxonomy" id="35708"/>
    <lineage>
        <taxon>Eukaryota</taxon>
        <taxon>Viridiplantae</taxon>
        <taxon>Streptophyta</taxon>
        <taxon>Embryophyta</taxon>
        <taxon>Tracheophyta</taxon>
        <taxon>Spermatophyta</taxon>
        <taxon>Magnoliopsida</taxon>
        <taxon>Liliopsida</taxon>
        <taxon>Poales</taxon>
        <taxon>Poaceae</taxon>
        <taxon>PACMAD clade</taxon>
        <taxon>Arundinoideae</taxon>
        <taxon>Arundineae</taxon>
        <taxon>Arundo</taxon>
    </lineage>
</organism>
<evidence type="ECO:0000313" key="1">
    <source>
        <dbReference type="EMBL" id="JAD61632.1"/>
    </source>
</evidence>